<feature type="domain" description="Major facilitator superfamily (MFS) profile" evidence="7">
    <location>
        <begin position="8"/>
        <end position="407"/>
    </location>
</feature>
<evidence type="ECO:0000256" key="6">
    <source>
        <dbReference type="SAM" id="Phobius"/>
    </source>
</evidence>
<evidence type="ECO:0000313" key="9">
    <source>
        <dbReference type="Proteomes" id="UP001428290"/>
    </source>
</evidence>
<comment type="subcellular location">
    <subcellularLocation>
        <location evidence="1">Cell membrane</location>
        <topology evidence="1">Multi-pass membrane protein</topology>
    </subcellularLocation>
</comment>
<dbReference type="InterPro" id="IPR020846">
    <property type="entry name" value="MFS_dom"/>
</dbReference>
<dbReference type="SUPFAM" id="SSF103473">
    <property type="entry name" value="MFS general substrate transporter"/>
    <property type="match status" value="1"/>
</dbReference>
<feature type="transmembrane region" description="Helical" evidence="6">
    <location>
        <begin position="294"/>
        <end position="312"/>
    </location>
</feature>
<protein>
    <submittedName>
        <fullName evidence="8">L-lactate transporter</fullName>
    </submittedName>
</protein>
<feature type="transmembrane region" description="Helical" evidence="6">
    <location>
        <begin position="167"/>
        <end position="187"/>
    </location>
</feature>
<feature type="transmembrane region" description="Helical" evidence="6">
    <location>
        <begin position="228"/>
        <end position="251"/>
    </location>
</feature>
<feature type="transmembrane region" description="Helical" evidence="6">
    <location>
        <begin position="318"/>
        <end position="344"/>
    </location>
</feature>
<keyword evidence="9" id="KW-1185">Reference proteome</keyword>
<dbReference type="RefSeq" id="WP_345723665.1">
    <property type="nucleotide sequence ID" value="NZ_BAABRU010000015.1"/>
</dbReference>
<evidence type="ECO:0000256" key="3">
    <source>
        <dbReference type="ARBA" id="ARBA00022692"/>
    </source>
</evidence>
<feature type="transmembrane region" description="Helical" evidence="6">
    <location>
        <begin position="100"/>
        <end position="129"/>
    </location>
</feature>
<evidence type="ECO:0000256" key="2">
    <source>
        <dbReference type="ARBA" id="ARBA00022448"/>
    </source>
</evidence>
<dbReference type="Proteomes" id="UP001428290">
    <property type="component" value="Unassembled WGS sequence"/>
</dbReference>
<evidence type="ECO:0000256" key="5">
    <source>
        <dbReference type="ARBA" id="ARBA00023136"/>
    </source>
</evidence>
<dbReference type="PANTHER" id="PTHR43385">
    <property type="entry name" value="RIBOFLAVIN TRANSPORTER RIBJ"/>
    <property type="match status" value="1"/>
</dbReference>
<organism evidence="8 9">
    <name type="scientific">Herpetosiphon gulosus</name>
    <dbReference type="NCBI Taxonomy" id="1973496"/>
    <lineage>
        <taxon>Bacteria</taxon>
        <taxon>Bacillati</taxon>
        <taxon>Chloroflexota</taxon>
        <taxon>Chloroflexia</taxon>
        <taxon>Herpetosiphonales</taxon>
        <taxon>Herpetosiphonaceae</taxon>
        <taxon>Herpetosiphon</taxon>
    </lineage>
</organism>
<evidence type="ECO:0000256" key="1">
    <source>
        <dbReference type="ARBA" id="ARBA00004651"/>
    </source>
</evidence>
<feature type="transmembrane region" description="Helical" evidence="6">
    <location>
        <begin position="356"/>
        <end position="378"/>
    </location>
</feature>
<feature type="transmembrane region" description="Helical" evidence="6">
    <location>
        <begin position="384"/>
        <end position="402"/>
    </location>
</feature>
<dbReference type="InterPro" id="IPR011701">
    <property type="entry name" value="MFS"/>
</dbReference>
<dbReference type="PANTHER" id="PTHR43385:SF1">
    <property type="entry name" value="RIBOFLAVIN TRANSPORTER RIBJ"/>
    <property type="match status" value="1"/>
</dbReference>
<feature type="transmembrane region" description="Helical" evidence="6">
    <location>
        <begin position="7"/>
        <end position="30"/>
    </location>
</feature>
<proteinExistence type="predicted"/>
<evidence type="ECO:0000313" key="8">
    <source>
        <dbReference type="EMBL" id="GAA5530074.1"/>
    </source>
</evidence>
<dbReference type="InterPro" id="IPR052983">
    <property type="entry name" value="MFS_Riboflavin_Transporter"/>
</dbReference>
<feature type="transmembrane region" description="Helical" evidence="6">
    <location>
        <begin position="50"/>
        <end position="70"/>
    </location>
</feature>
<evidence type="ECO:0000259" key="7">
    <source>
        <dbReference type="PROSITE" id="PS50850"/>
    </source>
</evidence>
<feature type="transmembrane region" description="Helical" evidence="6">
    <location>
        <begin position="77"/>
        <end position="94"/>
    </location>
</feature>
<dbReference type="PROSITE" id="PS50850">
    <property type="entry name" value="MFS"/>
    <property type="match status" value="1"/>
</dbReference>
<sequence>MRRSPFYGWWIVGTLGFTEMTSWGVIYYAFSVLLTPMQRELGWSQAHFTGGFSLALFISGIMALPVGRWLDQHGARGLMTFGSCWAAILVVAWANVQSLLAWYLIWAGLGLAMAAILYEPAFAVVATWFQQKRQHALTILTVGGGLASVVYVPLITRLLGTLNWREVLLWLAAILAVLTIPLHGLVLRGKPADLGLLPDGGSLAVATVTPNSTIRPSMSLGTAVRAGAFWWLALAFGLTTMATFTLGVHLISAIQTQGYAPEIQALAVALLGGSQIPSRIVIGSVGRHLPQVQLAWMLCLLQSLAFAIFLFVPNMTGLLLFACLFGAGSGALTPTRAALVADVFGTAQYASISGALALLTTTARALAPVLASLLVGLLHSYQPLFGLLLLMCLISAAAIYLIRGASNG</sequence>
<reference evidence="8 9" key="1">
    <citation type="submission" date="2024-02" db="EMBL/GenBank/DDBJ databases">
        <title>Herpetosiphon gulosus NBRC 112829.</title>
        <authorList>
            <person name="Ichikawa N."/>
            <person name="Katano-Makiyama Y."/>
            <person name="Hidaka K."/>
        </authorList>
    </citation>
    <scope>NUCLEOTIDE SEQUENCE [LARGE SCALE GENOMIC DNA]</scope>
    <source>
        <strain evidence="8 9">NBRC 112829</strain>
    </source>
</reference>
<evidence type="ECO:0000256" key="4">
    <source>
        <dbReference type="ARBA" id="ARBA00022989"/>
    </source>
</evidence>
<dbReference type="Pfam" id="PF07690">
    <property type="entry name" value="MFS_1"/>
    <property type="match status" value="1"/>
</dbReference>
<keyword evidence="2" id="KW-0813">Transport</keyword>
<comment type="caution">
    <text evidence="8">The sequence shown here is derived from an EMBL/GenBank/DDBJ whole genome shotgun (WGS) entry which is preliminary data.</text>
</comment>
<name>A0ABP9X407_9CHLR</name>
<dbReference type="InterPro" id="IPR036259">
    <property type="entry name" value="MFS_trans_sf"/>
</dbReference>
<dbReference type="Gene3D" id="1.20.1250.20">
    <property type="entry name" value="MFS general substrate transporter like domains"/>
    <property type="match status" value="1"/>
</dbReference>
<keyword evidence="3 6" id="KW-0812">Transmembrane</keyword>
<dbReference type="CDD" id="cd17355">
    <property type="entry name" value="MFS_YcxA_like"/>
    <property type="match status" value="1"/>
</dbReference>
<gene>
    <name evidence="8" type="ORF">Hgul01_03888</name>
</gene>
<accession>A0ABP9X407</accession>
<feature type="transmembrane region" description="Helical" evidence="6">
    <location>
        <begin position="136"/>
        <end position="155"/>
    </location>
</feature>
<dbReference type="EMBL" id="BAABRU010000015">
    <property type="protein sequence ID" value="GAA5530074.1"/>
    <property type="molecule type" value="Genomic_DNA"/>
</dbReference>
<keyword evidence="5 6" id="KW-0472">Membrane</keyword>
<keyword evidence="4 6" id="KW-1133">Transmembrane helix</keyword>